<dbReference type="Proteomes" id="UP001652432">
    <property type="component" value="Unassembled WGS sequence"/>
</dbReference>
<dbReference type="EMBL" id="JAOQKJ010000004">
    <property type="protein sequence ID" value="MCU6744067.1"/>
    <property type="molecule type" value="Genomic_DNA"/>
</dbReference>
<evidence type="ECO:0000256" key="3">
    <source>
        <dbReference type="SAM" id="MobiDB-lite"/>
    </source>
</evidence>
<dbReference type="Gene3D" id="3.40.50.720">
    <property type="entry name" value="NAD(P)-binding Rossmann-like Domain"/>
    <property type="match status" value="1"/>
</dbReference>
<dbReference type="SUPFAM" id="SSF55347">
    <property type="entry name" value="Glyceraldehyde-3-phosphate dehydrogenase-like, C-terminal domain"/>
    <property type="match status" value="1"/>
</dbReference>
<evidence type="ECO:0000313" key="7">
    <source>
        <dbReference type="Proteomes" id="UP001652432"/>
    </source>
</evidence>
<dbReference type="Gene3D" id="3.30.360.10">
    <property type="entry name" value="Dihydrodipicolinate Reductase, domain 2"/>
    <property type="match status" value="1"/>
</dbReference>
<evidence type="ECO:0000256" key="2">
    <source>
        <dbReference type="ARBA" id="ARBA00023002"/>
    </source>
</evidence>
<evidence type="ECO:0000256" key="1">
    <source>
        <dbReference type="ARBA" id="ARBA00010928"/>
    </source>
</evidence>
<protein>
    <submittedName>
        <fullName evidence="6">Gfo/Idh/MocA family oxidoreductase</fullName>
    </submittedName>
</protein>
<gene>
    <name evidence="6" type="ORF">OCV77_06085</name>
</gene>
<dbReference type="InterPro" id="IPR055170">
    <property type="entry name" value="GFO_IDH_MocA-like_dom"/>
</dbReference>
<sequence length="372" mass="41248">MFEKYNIGIMGTGNIAGIMADTIKKMKGVKLYAVASRTRVKADAFAAKYGCKKAYDSYEDLVSDKKIDLIYIATPHSEHYENARLCILNGKPVLCEKAFTANAQQAQELISLAREKEVFITEAMWIRYMPMVTTIQEVLGSGIIGELKTLTANLGYVVGDKPRLKEPSLAGGALLDVGVYPLNLAAMLFGTGIEGIDSSCTYTETGVDEQNSITIRYTDGKVAVLNSSIVSLSDRKGVIYGTKGFAVIDNINNFEAIRVYDDSYKQIAAYMRPKQISGYEYEVEACLKALDNKELECVQMPHSETIRIMRIMDELRKQWGIRYPFEEDAAEQPESQSETVEQPESQSETAEQPAGGESPVQEEQDAELQSPE</sequence>
<feature type="compositionally biased region" description="Polar residues" evidence="3">
    <location>
        <begin position="333"/>
        <end position="350"/>
    </location>
</feature>
<evidence type="ECO:0000313" key="6">
    <source>
        <dbReference type="EMBL" id="MCU6744067.1"/>
    </source>
</evidence>
<accession>A0ABT2T1G5</accession>
<keyword evidence="7" id="KW-1185">Reference proteome</keyword>
<dbReference type="PANTHER" id="PTHR22604:SF105">
    <property type="entry name" value="TRANS-1,2-DIHYDROBENZENE-1,2-DIOL DEHYDROGENASE"/>
    <property type="match status" value="1"/>
</dbReference>
<comment type="caution">
    <text evidence="6">The sequence shown here is derived from an EMBL/GenBank/DDBJ whole genome shotgun (WGS) entry which is preliminary data.</text>
</comment>
<evidence type="ECO:0000259" key="4">
    <source>
        <dbReference type="Pfam" id="PF01408"/>
    </source>
</evidence>
<dbReference type="PANTHER" id="PTHR22604">
    <property type="entry name" value="OXIDOREDUCTASES"/>
    <property type="match status" value="1"/>
</dbReference>
<reference evidence="6 7" key="1">
    <citation type="journal article" date="2021" name="ISME Commun">
        <title>Automated analysis of genomic sequences facilitates high-throughput and comprehensive description of bacteria.</title>
        <authorList>
            <person name="Hitch T.C.A."/>
        </authorList>
    </citation>
    <scope>NUCLEOTIDE SEQUENCE [LARGE SCALE GENOMIC DNA]</scope>
    <source>
        <strain evidence="6 7">Sanger_18</strain>
    </source>
</reference>
<feature type="domain" description="Gfo/Idh/MocA-like oxidoreductase N-terminal" evidence="4">
    <location>
        <begin position="6"/>
        <end position="120"/>
    </location>
</feature>
<dbReference type="InterPro" id="IPR000683">
    <property type="entry name" value="Gfo/Idh/MocA-like_OxRdtase_N"/>
</dbReference>
<feature type="region of interest" description="Disordered" evidence="3">
    <location>
        <begin position="326"/>
        <end position="372"/>
    </location>
</feature>
<evidence type="ECO:0000259" key="5">
    <source>
        <dbReference type="Pfam" id="PF22725"/>
    </source>
</evidence>
<comment type="similarity">
    <text evidence="1">Belongs to the Gfo/Idh/MocA family.</text>
</comment>
<organism evidence="6 7">
    <name type="scientific">Suilimivivens aceti</name>
    <dbReference type="NCBI Taxonomy" id="2981774"/>
    <lineage>
        <taxon>Bacteria</taxon>
        <taxon>Bacillati</taxon>
        <taxon>Bacillota</taxon>
        <taxon>Clostridia</taxon>
        <taxon>Lachnospirales</taxon>
        <taxon>Lachnospiraceae</taxon>
        <taxon>Suilimivivens</taxon>
    </lineage>
</organism>
<dbReference type="Pfam" id="PF01408">
    <property type="entry name" value="GFO_IDH_MocA"/>
    <property type="match status" value="1"/>
</dbReference>
<dbReference type="InterPro" id="IPR036291">
    <property type="entry name" value="NAD(P)-bd_dom_sf"/>
</dbReference>
<dbReference type="SUPFAM" id="SSF51735">
    <property type="entry name" value="NAD(P)-binding Rossmann-fold domains"/>
    <property type="match status" value="1"/>
</dbReference>
<dbReference type="RefSeq" id="WP_262574059.1">
    <property type="nucleotide sequence ID" value="NZ_JAOQKJ010000004.1"/>
</dbReference>
<keyword evidence="2" id="KW-0560">Oxidoreductase</keyword>
<proteinExistence type="inferred from homology"/>
<dbReference type="Pfam" id="PF22725">
    <property type="entry name" value="GFO_IDH_MocA_C3"/>
    <property type="match status" value="1"/>
</dbReference>
<feature type="domain" description="GFO/IDH/MocA-like oxidoreductase" evidence="5">
    <location>
        <begin position="133"/>
        <end position="245"/>
    </location>
</feature>
<dbReference type="InterPro" id="IPR050984">
    <property type="entry name" value="Gfo/Idh/MocA_domain"/>
</dbReference>
<name>A0ABT2T1G5_9FIRM</name>